<protein>
    <submittedName>
        <fullName evidence="2">Uncharacterized protein</fullName>
    </submittedName>
</protein>
<evidence type="ECO:0000313" key="3">
    <source>
        <dbReference type="Proteomes" id="UP000361836"/>
    </source>
</evidence>
<keyword evidence="1" id="KW-1133">Transmembrane helix</keyword>
<gene>
    <name evidence="2" type="ORF">KCJAJFAP_01606</name>
</gene>
<accession>A0A5K1IKW6</accession>
<feature type="transmembrane region" description="Helical" evidence="1">
    <location>
        <begin position="76"/>
        <end position="96"/>
    </location>
</feature>
<keyword evidence="1" id="KW-0472">Membrane</keyword>
<evidence type="ECO:0000256" key="1">
    <source>
        <dbReference type="SAM" id="Phobius"/>
    </source>
</evidence>
<sequence length="155" mass="17264">MVFIFSIVLIIVESTVMAASLVSSDFYQFVIGLLMHNYLPYGFIETAQDGLLVVGDWFAQLGLRSLIWISQSPDNALAMGVVVVIAQTFLAIYALFRNMNYYDMNAPFLENFFNVVKCAALKLFTAILGEHAMQVLRKKKGSEGETRSSASSSRE</sequence>
<keyword evidence="3" id="KW-1185">Reference proteome</keyword>
<dbReference type="Proteomes" id="UP000361836">
    <property type="component" value="Unassembled WGS sequence"/>
</dbReference>
<reference evidence="2 3" key="1">
    <citation type="submission" date="2019-10" db="EMBL/GenBank/DDBJ databases">
        <authorList>
            <person name="Wolf R A."/>
        </authorList>
    </citation>
    <scope>NUCLEOTIDE SEQUENCE [LARGE SCALE GENOMIC DNA]</scope>
    <source>
        <strain evidence="2">Collinsella_aerofaciens_MC2</strain>
    </source>
</reference>
<evidence type="ECO:0000313" key="2">
    <source>
        <dbReference type="EMBL" id="VWL88249.1"/>
    </source>
</evidence>
<organism evidence="2 3">
    <name type="scientific">Collinsella aerofaciens</name>
    <dbReference type="NCBI Taxonomy" id="74426"/>
    <lineage>
        <taxon>Bacteria</taxon>
        <taxon>Bacillati</taxon>
        <taxon>Actinomycetota</taxon>
        <taxon>Coriobacteriia</taxon>
        <taxon>Coriobacteriales</taxon>
        <taxon>Coriobacteriaceae</taxon>
        <taxon>Collinsella</taxon>
    </lineage>
</organism>
<dbReference type="EMBL" id="CABWIE010000004">
    <property type="protein sequence ID" value="VWL88249.1"/>
    <property type="molecule type" value="Genomic_DNA"/>
</dbReference>
<proteinExistence type="predicted"/>
<keyword evidence="1" id="KW-0812">Transmembrane</keyword>
<name>A0A5K1IKW6_9ACTN</name>
<dbReference type="AlphaFoldDB" id="A0A5K1IKW6"/>